<feature type="coiled-coil region" evidence="11">
    <location>
        <begin position="811"/>
        <end position="875"/>
    </location>
</feature>
<comment type="catalytic activity">
    <reaction evidence="10">
        <text>ATP + H2O = ADP + phosphate + H(+)</text>
        <dbReference type="Rhea" id="RHEA:13065"/>
        <dbReference type="ChEBI" id="CHEBI:15377"/>
        <dbReference type="ChEBI" id="CHEBI:15378"/>
        <dbReference type="ChEBI" id="CHEBI:30616"/>
        <dbReference type="ChEBI" id="CHEBI:43474"/>
        <dbReference type="ChEBI" id="CHEBI:456216"/>
        <dbReference type="EC" id="3.6.4.10"/>
    </reaction>
</comment>
<comment type="similarity">
    <text evidence="2">Belongs to the heat shock protein 70 family.</text>
</comment>
<feature type="region of interest" description="Disordered" evidence="12">
    <location>
        <begin position="658"/>
        <end position="680"/>
    </location>
</feature>
<evidence type="ECO:0000256" key="7">
    <source>
        <dbReference type="ARBA" id="ARBA00022840"/>
    </source>
</evidence>
<keyword evidence="6" id="KW-0256">Endoplasmic reticulum</keyword>
<dbReference type="GeneID" id="66117645"/>
<dbReference type="RefSeq" id="XP_043050142.1">
    <property type="nucleotide sequence ID" value="XM_043194945.1"/>
</dbReference>
<dbReference type="FunFam" id="3.30.30.30:FF:000002">
    <property type="entry name" value="Heat shock 70 kDa protein 4"/>
    <property type="match status" value="1"/>
</dbReference>
<evidence type="ECO:0000256" key="5">
    <source>
        <dbReference type="ARBA" id="ARBA00022741"/>
    </source>
</evidence>
<dbReference type="Gene3D" id="1.20.1270.10">
    <property type="match status" value="1"/>
</dbReference>
<keyword evidence="15" id="KW-1185">Reference proteome</keyword>
<dbReference type="SUPFAM" id="SSF53067">
    <property type="entry name" value="Actin-like ATPase domain"/>
    <property type="match status" value="2"/>
</dbReference>
<protein>
    <recommendedName>
        <fullName evidence="4">Endoplasmic reticulum chaperone BiP</fullName>
        <ecNumber evidence="3">3.6.4.10</ecNumber>
    </recommendedName>
    <alternativeName>
        <fullName evidence="9">Immunoglobulin heavy chain-binding protein homolog</fullName>
    </alternativeName>
</protein>
<keyword evidence="11" id="KW-0175">Coiled coil</keyword>
<keyword evidence="5" id="KW-0547">Nucleotide-binding</keyword>
<name>A0A9P8AJB5_9ASCO</name>
<dbReference type="EMBL" id="JAHMUF010000006">
    <property type="protein sequence ID" value="KAG7194595.1"/>
    <property type="molecule type" value="Genomic_DNA"/>
</dbReference>
<reference evidence="14" key="1">
    <citation type="submission" date="2021-03" db="EMBL/GenBank/DDBJ databases">
        <authorList>
            <person name="Palmer J.M."/>
        </authorList>
    </citation>
    <scope>NUCLEOTIDE SEQUENCE</scope>
    <source>
        <strain evidence="14">ARV_011</strain>
    </source>
</reference>
<feature type="compositionally biased region" description="Low complexity" evidence="12">
    <location>
        <begin position="1099"/>
        <end position="1114"/>
    </location>
</feature>
<dbReference type="GO" id="GO:0006355">
    <property type="term" value="P:regulation of DNA-templated transcription"/>
    <property type="evidence" value="ECO:0007669"/>
    <property type="project" value="InterPro"/>
</dbReference>
<evidence type="ECO:0000256" key="12">
    <source>
        <dbReference type="SAM" id="MobiDB-lite"/>
    </source>
</evidence>
<feature type="compositionally biased region" description="Low complexity" evidence="12">
    <location>
        <begin position="1011"/>
        <end position="1031"/>
    </location>
</feature>
<dbReference type="SUPFAM" id="SSF100934">
    <property type="entry name" value="Heat shock protein 70kD (HSP70), C-terminal subdomain"/>
    <property type="match status" value="1"/>
</dbReference>
<gene>
    <name evidence="14" type="primary">KAR2</name>
    <name evidence="14" type="ORF">KQ657_004271</name>
</gene>
<evidence type="ECO:0000256" key="9">
    <source>
        <dbReference type="ARBA" id="ARBA00031728"/>
    </source>
</evidence>
<organism evidence="14 15">
    <name type="scientific">Scheffersomyces spartinae</name>
    <dbReference type="NCBI Taxonomy" id="45513"/>
    <lineage>
        <taxon>Eukaryota</taxon>
        <taxon>Fungi</taxon>
        <taxon>Dikarya</taxon>
        <taxon>Ascomycota</taxon>
        <taxon>Saccharomycotina</taxon>
        <taxon>Pichiomycetes</taxon>
        <taxon>Debaryomycetaceae</taxon>
        <taxon>Scheffersomyces</taxon>
    </lineage>
</organism>
<dbReference type="SUPFAM" id="SSF100920">
    <property type="entry name" value="Heat shock protein 70kD (HSP70), peptide-binding domain"/>
    <property type="match status" value="1"/>
</dbReference>
<dbReference type="InterPro" id="IPR042050">
    <property type="entry name" value="BIP_NBD"/>
</dbReference>
<feature type="compositionally biased region" description="Acidic residues" evidence="12">
    <location>
        <begin position="670"/>
        <end position="680"/>
    </location>
</feature>
<evidence type="ECO:0000313" key="14">
    <source>
        <dbReference type="EMBL" id="KAG7194595.1"/>
    </source>
</evidence>
<evidence type="ECO:0000256" key="8">
    <source>
        <dbReference type="ARBA" id="ARBA00023016"/>
    </source>
</evidence>
<dbReference type="Pfam" id="PF00012">
    <property type="entry name" value="HSP70"/>
    <property type="match status" value="1"/>
</dbReference>
<dbReference type="InterPro" id="IPR013126">
    <property type="entry name" value="Hsp_70_fam"/>
</dbReference>
<evidence type="ECO:0000259" key="13">
    <source>
        <dbReference type="Pfam" id="PF04065"/>
    </source>
</evidence>
<dbReference type="InterPro" id="IPR029048">
    <property type="entry name" value="HSP70_C_sf"/>
</dbReference>
<dbReference type="Gene3D" id="3.30.420.40">
    <property type="match status" value="2"/>
</dbReference>
<comment type="caution">
    <text evidence="14">The sequence shown here is derived from an EMBL/GenBank/DDBJ whole genome shotgun (WGS) entry which is preliminary data.</text>
</comment>
<accession>A0A9P8AJB5</accession>
<feature type="compositionally biased region" description="Low complexity" evidence="12">
    <location>
        <begin position="1167"/>
        <end position="1180"/>
    </location>
</feature>
<proteinExistence type="inferred from homology"/>
<dbReference type="InterPro" id="IPR029047">
    <property type="entry name" value="HSP70_peptide-bd_sf"/>
</dbReference>
<dbReference type="CDD" id="cd10241">
    <property type="entry name" value="ASKHA_NBD_HSP70_BiP"/>
    <property type="match status" value="1"/>
</dbReference>
<evidence type="ECO:0000256" key="3">
    <source>
        <dbReference type="ARBA" id="ARBA00012554"/>
    </source>
</evidence>
<comment type="function">
    <text evidence="1">Probably plays a role in facilitating the assembly of multimeric protein complexes inside the ER. Is required for secretory polypeptide translocation. May physically associate with SEC63 protein in the endoplasmic reticulum and this interaction may be regulated by ATP hydrolysis.</text>
</comment>
<feature type="coiled-coil region" evidence="11">
    <location>
        <begin position="727"/>
        <end position="786"/>
    </location>
</feature>
<dbReference type="FunFam" id="3.30.420.40:FF:000026">
    <property type="entry name" value="Heat shock protein 70"/>
    <property type="match status" value="1"/>
</dbReference>
<dbReference type="EC" id="3.6.4.10" evidence="3"/>
<evidence type="ECO:0000256" key="2">
    <source>
        <dbReference type="ARBA" id="ARBA00007381"/>
    </source>
</evidence>
<feature type="compositionally biased region" description="Polar residues" evidence="12">
    <location>
        <begin position="1080"/>
        <end position="1098"/>
    </location>
</feature>
<dbReference type="Gene3D" id="2.60.34.10">
    <property type="entry name" value="Substrate Binding Domain Of DNAk, Chain A, domain 1"/>
    <property type="match status" value="1"/>
</dbReference>
<dbReference type="PROSITE" id="PS00329">
    <property type="entry name" value="HSP70_2"/>
    <property type="match status" value="1"/>
</dbReference>
<evidence type="ECO:0000256" key="1">
    <source>
        <dbReference type="ARBA" id="ARBA00002226"/>
    </source>
</evidence>
<dbReference type="InterPro" id="IPR043129">
    <property type="entry name" value="ATPase_NBD"/>
</dbReference>
<evidence type="ECO:0000256" key="4">
    <source>
        <dbReference type="ARBA" id="ARBA00019933"/>
    </source>
</evidence>
<feature type="region of interest" description="Disordered" evidence="12">
    <location>
        <begin position="1080"/>
        <end position="1119"/>
    </location>
</feature>
<dbReference type="Gene3D" id="3.90.640.10">
    <property type="entry name" value="Actin, Chain A, domain 4"/>
    <property type="match status" value="1"/>
</dbReference>
<keyword evidence="8" id="KW-0346">Stress response</keyword>
<dbReference type="PRINTS" id="PR00301">
    <property type="entry name" value="HEATSHOCK70"/>
</dbReference>
<feature type="domain" description="CCR4-Not complex component Not N-terminal" evidence="13">
    <location>
        <begin position="694"/>
        <end position="923"/>
    </location>
</feature>
<dbReference type="GO" id="GO:0005524">
    <property type="term" value="F:ATP binding"/>
    <property type="evidence" value="ECO:0007669"/>
    <property type="project" value="UniProtKB-KW"/>
</dbReference>
<sequence>MARRFQGALPGMAIVYLLLLVVIPFFTSSMGPGRSQWLARAADSDEEKENYGTVIGIDLGTTYSCVGVMKNGKVEILANDQGNRITPSYVAFTGDERLVGDAAKNQASSNVNNTVFDIKRIVGLKYDDKTVHKELKHLPYKIEKKNGKPIVKVDYLGEEKLFTPEEISSMVLGKMKQIAEEYLGKKVTHAVVTVPAYFNDAQRQATKDAAVIAGLNVLRIVNEPTAAAIAYGLDKTDGEKQIIVYDLGGGTFDVSLLSIEGGFFEVLATSGDTHLGGEDFDFKIVRYLTKIFKKKHGIDILNNPRAISKLKREAEKAKRTLSSQMTARIEIDSFVDGIDFSETLSRAKFEELNMDAFKRTLKPVESVLKDAGVKKSEIDDIVLVGGSTRIPKIQQLIEDYFDGKKASKGINPDEAVAYGAAVQAGVLSGEDGVDDIVLLDVNPLTLGIETAGGVMTTLIKRNTAIPTKKSQIFSTAADNQPTVLIQVYEGERAMAKDNNRLGKFELTGIPPAPRGVPQIEVTFSLDANGILKVEAQDKGTGKSNSITITNDKGRLSKEEIDRMVEEAEKYAAQDAEIKAKIEARNSLENYVSQLSAQLKDEESWAGKIDADDKETILDAIKDVQDFIEDNYDSASAEDFEEQKNKLNEIVSPITSKIYGDGAAGGAPHGDDEDSDSDIDIDHDELDKKVNSFVSREVDAIFKKIHEGVDLFNYYYTRHDSLTNDSQREKLEGDLKKEVKKLQKYREQIKSWQSNELIEAVISLSRLQEHRKMVEESMEKYKEVEKSSKMKSFSNQSIMLSKLEDMEDNDLSEEAQEAVDFLMEKTEEINQQAEKLEEEYEKLNQKKLRKNNQHLIEERKQEIESFNARNNFHRERIEQVIHFIKQNKVDPESIWVIQEDLSFYVESNQEPDFIYDDTLYDEIYKEAKENEENHTLHDNHVTDGPSFSVLAEEFDGNNPDNLFVTGDDSAQSTPVKPKQPSIPNADILPSKRIIESLNTIKSASPQPPSPSPSSSTSSTHPLSQQSSSYSLHQSKDDTAPSPDIASSSIIRNLKPAVAPVKPAGALKWSVAAAAATNLPSTQQQQPFIQPPSTSSSVEQPTTAATSTLPSSSSSPKVQMEKLNQPTTHNNKIQIPALVPEENSLASTVSTSQHSMNNISALSSDRNQTSLSSTSLLKPSKSNGMINDEPVQPLNAEKLAQYVDIIRQSSLSLVEKEFFTQPDLVCLPPGIQDLVISYKAVRNYSDDAKLLIKLGEDYQYSTPISKPYLPSISSKPHLQLFKLQLYWNSIRAKNLFELFVQEIELLSSQNNTDNTPLINDMTFVLFFGYYYGVTPMENLIAESCLRELGWVPYSSSPLPNQKLTNSVDSFTHWFKTIKVLNTSSNGTNDEVFHIGDYYVFDLNFWEIYIKNGYRFESNLARLEPSKVLC</sequence>
<keyword evidence="7" id="KW-0067">ATP-binding</keyword>
<dbReference type="PROSITE" id="PS01036">
    <property type="entry name" value="HSP70_3"/>
    <property type="match status" value="1"/>
</dbReference>
<dbReference type="NCBIfam" id="NF001413">
    <property type="entry name" value="PRK00290.1"/>
    <property type="match status" value="1"/>
</dbReference>
<evidence type="ECO:0000256" key="11">
    <source>
        <dbReference type="SAM" id="Coils"/>
    </source>
</evidence>
<dbReference type="FunFam" id="3.90.640.10:FF:000002">
    <property type="entry name" value="Heat shock 70 kDa"/>
    <property type="match status" value="1"/>
</dbReference>
<dbReference type="FunFam" id="3.30.420.40:FF:000172">
    <property type="entry name" value="Heat shock 70 kDa protein"/>
    <property type="match status" value="1"/>
</dbReference>
<dbReference type="Pfam" id="PF04065">
    <property type="entry name" value="Not3"/>
    <property type="match status" value="1"/>
</dbReference>
<dbReference type="GO" id="GO:0005634">
    <property type="term" value="C:nucleus"/>
    <property type="evidence" value="ECO:0007669"/>
    <property type="project" value="InterPro"/>
</dbReference>
<dbReference type="PANTHER" id="PTHR19375">
    <property type="entry name" value="HEAT SHOCK PROTEIN 70KDA"/>
    <property type="match status" value="1"/>
</dbReference>
<dbReference type="GO" id="GO:0140662">
    <property type="term" value="F:ATP-dependent protein folding chaperone"/>
    <property type="evidence" value="ECO:0007669"/>
    <property type="project" value="InterPro"/>
</dbReference>
<evidence type="ECO:0000256" key="6">
    <source>
        <dbReference type="ARBA" id="ARBA00022824"/>
    </source>
</evidence>
<feature type="region of interest" description="Disordered" evidence="12">
    <location>
        <begin position="1000"/>
        <end position="1044"/>
    </location>
</feature>
<dbReference type="Gene3D" id="3.30.30.30">
    <property type="match status" value="1"/>
</dbReference>
<dbReference type="InterPro" id="IPR007207">
    <property type="entry name" value="Not_N"/>
</dbReference>
<evidence type="ECO:0000256" key="10">
    <source>
        <dbReference type="ARBA" id="ARBA00048056"/>
    </source>
</evidence>
<dbReference type="OrthoDB" id="2401965at2759"/>
<dbReference type="Proteomes" id="UP000790833">
    <property type="component" value="Unassembled WGS sequence"/>
</dbReference>
<evidence type="ECO:0000313" key="15">
    <source>
        <dbReference type="Proteomes" id="UP000790833"/>
    </source>
</evidence>
<dbReference type="FunFam" id="2.60.34.10:FF:000002">
    <property type="entry name" value="Heat shock 70 kDa"/>
    <property type="match status" value="1"/>
</dbReference>
<feature type="region of interest" description="Disordered" evidence="12">
    <location>
        <begin position="1159"/>
        <end position="1188"/>
    </location>
</feature>
<dbReference type="PROSITE" id="PS00297">
    <property type="entry name" value="HSP70_1"/>
    <property type="match status" value="1"/>
</dbReference>
<feature type="region of interest" description="Disordered" evidence="12">
    <location>
        <begin position="957"/>
        <end position="988"/>
    </location>
</feature>
<dbReference type="InterPro" id="IPR018181">
    <property type="entry name" value="Heat_shock_70_CS"/>
</dbReference>